<feature type="transmembrane region" description="Helical" evidence="10">
    <location>
        <begin position="40"/>
        <end position="64"/>
    </location>
</feature>
<dbReference type="InterPro" id="IPR017452">
    <property type="entry name" value="GPCR_Rhodpsn_7TM"/>
</dbReference>
<dbReference type="InterPro" id="IPR000276">
    <property type="entry name" value="GPCR_Rhodpsn"/>
</dbReference>
<keyword evidence="5" id="KW-0297">G-protein coupled receptor</keyword>
<dbReference type="Pfam" id="PF00001">
    <property type="entry name" value="7tm_1"/>
    <property type="match status" value="1"/>
</dbReference>
<feature type="transmembrane region" description="Helical" evidence="10">
    <location>
        <begin position="216"/>
        <end position="236"/>
    </location>
</feature>
<keyword evidence="7" id="KW-0675">Receptor</keyword>
<protein>
    <recommendedName>
        <fullName evidence="11">G-protein coupled receptors family 1 profile domain-containing protein</fullName>
    </recommendedName>
</protein>
<dbReference type="SUPFAM" id="SSF81321">
    <property type="entry name" value="Family A G protein-coupled receptor-like"/>
    <property type="match status" value="1"/>
</dbReference>
<evidence type="ECO:0000256" key="9">
    <source>
        <dbReference type="ARBA" id="ARBA00023305"/>
    </source>
</evidence>
<evidence type="ECO:0000313" key="13">
    <source>
        <dbReference type="Proteomes" id="UP001497623"/>
    </source>
</evidence>
<dbReference type="CDD" id="cd00637">
    <property type="entry name" value="7tm_classA_rhodopsin-like"/>
    <property type="match status" value="1"/>
</dbReference>
<comment type="similarity">
    <text evidence="2">Belongs to the G-protein coupled receptor 1 family.</text>
</comment>
<sequence length="547" mass="61808">TVISFVIILIIVMVLAIGGNILVLATLARHRGMRTRTNVLLANLSVADIIVAVTDIPFAIYTLINGTWPLSHSLCILNAFFVGLGLMVSVQTLMWISVHKFISITWPFSTIITKSKIILMIILAWGWCIFYNLTPIIGLTDIIYRRGASQCGPTTPITMLQRSHSITNTVFNIFLPFTVMSYCYYRIFGQVRTHMDRLREFADVDVRHSIVQQKQITVTLFIVLSCFVFCWSPYILYSNLIVFRGKEGLPVISNPIAYLFGYMNSACNPIIYALRSLSFRQGFGEIICGHGQMTEARKVYAAHEIKGAATINELQKGQHFTSKTSLGTGKIIKNLSTYEENIHNAPKREANNLATIKKLNESVLNIANTSSYDLNSEKIKASSDLSIYDNYTKKKDELFAASAEIDHVKKTNKTEINKEIELMYISSILYSTHLNHSGSLPEILAESHRKLKSLKYKKWKNLDTNCINKYVPYQNVLLYSASVGDLSNEKCSFKSIHSRFSVTHALVAASIEDLIEVNFKHQQIHKNHFNGRNINYPCDDSNSENNN</sequence>
<comment type="subcellular location">
    <subcellularLocation>
        <location evidence="1">Membrane</location>
        <topology evidence="1">Multi-pass membrane protein</topology>
    </subcellularLocation>
</comment>
<evidence type="ECO:0000256" key="3">
    <source>
        <dbReference type="ARBA" id="ARBA00022692"/>
    </source>
</evidence>
<dbReference type="EMBL" id="CAXKWB010019682">
    <property type="protein sequence ID" value="CAL4122194.1"/>
    <property type="molecule type" value="Genomic_DNA"/>
</dbReference>
<feature type="transmembrane region" description="Helical" evidence="10">
    <location>
        <begin position="76"/>
        <end position="96"/>
    </location>
</feature>
<keyword evidence="9" id="KW-0844">Vision</keyword>
<feature type="transmembrane region" description="Helical" evidence="10">
    <location>
        <begin position="117"/>
        <end position="137"/>
    </location>
</feature>
<evidence type="ECO:0000256" key="5">
    <source>
        <dbReference type="ARBA" id="ARBA00023040"/>
    </source>
</evidence>
<feature type="transmembrane region" description="Helical" evidence="10">
    <location>
        <begin position="169"/>
        <end position="188"/>
    </location>
</feature>
<keyword evidence="8" id="KW-0807">Transducer</keyword>
<accession>A0AAV2RE57</accession>
<comment type="caution">
    <text evidence="12">The sequence shown here is derived from an EMBL/GenBank/DDBJ whole genome shotgun (WGS) entry which is preliminary data.</text>
</comment>
<gene>
    <name evidence="12" type="ORF">MNOR_LOCUS22916</name>
</gene>
<dbReference type="PROSITE" id="PS50262">
    <property type="entry name" value="G_PROTEIN_RECEP_F1_2"/>
    <property type="match status" value="1"/>
</dbReference>
<dbReference type="InterPro" id="IPR050125">
    <property type="entry name" value="GPCR_opsins"/>
</dbReference>
<feature type="domain" description="G-protein coupled receptors family 1 profile" evidence="11">
    <location>
        <begin position="19"/>
        <end position="272"/>
    </location>
</feature>
<dbReference type="PRINTS" id="PR00237">
    <property type="entry name" value="GPCRRHODOPSN"/>
</dbReference>
<evidence type="ECO:0000256" key="6">
    <source>
        <dbReference type="ARBA" id="ARBA00023136"/>
    </source>
</evidence>
<dbReference type="PANTHER" id="PTHR24240">
    <property type="entry name" value="OPSIN"/>
    <property type="match status" value="1"/>
</dbReference>
<evidence type="ECO:0000256" key="1">
    <source>
        <dbReference type="ARBA" id="ARBA00004141"/>
    </source>
</evidence>
<evidence type="ECO:0000256" key="8">
    <source>
        <dbReference type="ARBA" id="ARBA00023224"/>
    </source>
</evidence>
<dbReference type="Gene3D" id="1.20.1070.10">
    <property type="entry name" value="Rhodopsin 7-helix transmembrane proteins"/>
    <property type="match status" value="1"/>
</dbReference>
<reference evidence="12 13" key="1">
    <citation type="submission" date="2024-05" db="EMBL/GenBank/DDBJ databases">
        <authorList>
            <person name="Wallberg A."/>
        </authorList>
    </citation>
    <scope>NUCLEOTIDE SEQUENCE [LARGE SCALE GENOMIC DNA]</scope>
</reference>
<dbReference type="AlphaFoldDB" id="A0AAV2RE57"/>
<evidence type="ECO:0000259" key="11">
    <source>
        <dbReference type="PROSITE" id="PS50262"/>
    </source>
</evidence>
<dbReference type="GO" id="GO:0016020">
    <property type="term" value="C:membrane"/>
    <property type="evidence" value="ECO:0007669"/>
    <property type="project" value="UniProtKB-SubCell"/>
</dbReference>
<keyword evidence="4 10" id="KW-1133">Transmembrane helix</keyword>
<evidence type="ECO:0000256" key="4">
    <source>
        <dbReference type="ARBA" id="ARBA00022989"/>
    </source>
</evidence>
<keyword evidence="6 10" id="KW-0472">Membrane</keyword>
<proteinExistence type="inferred from homology"/>
<evidence type="ECO:0000313" key="12">
    <source>
        <dbReference type="EMBL" id="CAL4122194.1"/>
    </source>
</evidence>
<evidence type="ECO:0000256" key="10">
    <source>
        <dbReference type="SAM" id="Phobius"/>
    </source>
</evidence>
<name>A0AAV2RE57_MEGNR</name>
<dbReference type="Proteomes" id="UP001497623">
    <property type="component" value="Unassembled WGS sequence"/>
</dbReference>
<dbReference type="GO" id="GO:0004930">
    <property type="term" value="F:G protein-coupled receptor activity"/>
    <property type="evidence" value="ECO:0007669"/>
    <property type="project" value="UniProtKB-KW"/>
</dbReference>
<keyword evidence="9" id="KW-0716">Sensory transduction</keyword>
<dbReference type="GO" id="GO:0007601">
    <property type="term" value="P:visual perception"/>
    <property type="evidence" value="ECO:0007669"/>
    <property type="project" value="UniProtKB-KW"/>
</dbReference>
<evidence type="ECO:0000256" key="7">
    <source>
        <dbReference type="ARBA" id="ARBA00023170"/>
    </source>
</evidence>
<evidence type="ECO:0000256" key="2">
    <source>
        <dbReference type="ARBA" id="ARBA00010663"/>
    </source>
</evidence>
<keyword evidence="3 10" id="KW-0812">Transmembrane</keyword>
<keyword evidence="13" id="KW-1185">Reference proteome</keyword>
<feature type="transmembrane region" description="Helical" evidence="10">
    <location>
        <begin position="6"/>
        <end position="28"/>
    </location>
</feature>
<feature type="non-terminal residue" evidence="12">
    <location>
        <position position="1"/>
    </location>
</feature>
<organism evidence="12 13">
    <name type="scientific">Meganyctiphanes norvegica</name>
    <name type="common">Northern krill</name>
    <name type="synonym">Thysanopoda norvegica</name>
    <dbReference type="NCBI Taxonomy" id="48144"/>
    <lineage>
        <taxon>Eukaryota</taxon>
        <taxon>Metazoa</taxon>
        <taxon>Ecdysozoa</taxon>
        <taxon>Arthropoda</taxon>
        <taxon>Crustacea</taxon>
        <taxon>Multicrustacea</taxon>
        <taxon>Malacostraca</taxon>
        <taxon>Eumalacostraca</taxon>
        <taxon>Eucarida</taxon>
        <taxon>Euphausiacea</taxon>
        <taxon>Euphausiidae</taxon>
        <taxon>Meganyctiphanes</taxon>
    </lineage>
</organism>